<evidence type="ECO:0000313" key="2">
    <source>
        <dbReference type="EMBL" id="BCJ46197.1"/>
    </source>
</evidence>
<feature type="compositionally biased region" description="Basic and acidic residues" evidence="1">
    <location>
        <begin position="486"/>
        <end position="495"/>
    </location>
</feature>
<dbReference type="Proteomes" id="UP000676967">
    <property type="component" value="Chromosome"/>
</dbReference>
<feature type="region of interest" description="Disordered" evidence="1">
    <location>
        <begin position="483"/>
        <end position="541"/>
    </location>
</feature>
<evidence type="ECO:0000256" key="1">
    <source>
        <dbReference type="SAM" id="MobiDB-lite"/>
    </source>
</evidence>
<keyword evidence="3" id="KW-1185">Reference proteome</keyword>
<organism evidence="2 3">
    <name type="scientific">Actinoplanes ianthinogenes</name>
    <dbReference type="NCBI Taxonomy" id="122358"/>
    <lineage>
        <taxon>Bacteria</taxon>
        <taxon>Bacillati</taxon>
        <taxon>Actinomycetota</taxon>
        <taxon>Actinomycetes</taxon>
        <taxon>Micromonosporales</taxon>
        <taxon>Micromonosporaceae</taxon>
        <taxon>Actinoplanes</taxon>
    </lineage>
</organism>
<protein>
    <submittedName>
        <fullName evidence="2">Uncharacterized protein</fullName>
    </submittedName>
</protein>
<dbReference type="EMBL" id="AP023356">
    <property type="protein sequence ID" value="BCJ46197.1"/>
    <property type="molecule type" value="Genomic_DNA"/>
</dbReference>
<accession>A0ABM7M3R9</accession>
<reference evidence="2 3" key="1">
    <citation type="submission" date="2020-08" db="EMBL/GenBank/DDBJ databases">
        <title>Whole genome shotgun sequence of Actinoplanes ianthinogenes NBRC 13996.</title>
        <authorList>
            <person name="Komaki H."/>
            <person name="Tamura T."/>
        </authorList>
    </citation>
    <scope>NUCLEOTIDE SEQUENCE [LARGE SCALE GENOMIC DNA]</scope>
    <source>
        <strain evidence="2 3">NBRC 13996</strain>
    </source>
</reference>
<proteinExistence type="predicted"/>
<dbReference type="RefSeq" id="WP_189333024.1">
    <property type="nucleotide sequence ID" value="NZ_AP023356.1"/>
</dbReference>
<feature type="compositionally biased region" description="Pro residues" evidence="1">
    <location>
        <begin position="530"/>
        <end position="541"/>
    </location>
</feature>
<gene>
    <name evidence="2" type="ORF">Aiant_68540</name>
</gene>
<evidence type="ECO:0000313" key="3">
    <source>
        <dbReference type="Proteomes" id="UP000676967"/>
    </source>
</evidence>
<sequence>MSSREIAEIAEAHGITDPGHRAALEQAHATFQRFHAPFVVHHAAAMLDDIRADIAADPRTRVVFLGRDGHSLAAAMRQLDPELMAAHGREVVLSRAVVDAALQDRERWGVRFPDAAGFRDASRKVDPQTVDGAYRRLTDYLRAADIPVGRPDSRIVLVDTSFKGTVQELLTAAYPQSEFTGRYLFFGASPDDRNPGTKHGYELELEPVAPFHGKTVPRLPDDPALTFACGDALATIEETLHGPMSSPRQVSAAGPEQTPLREVANQLDGLNPTLVAPAFQDPAVRQAVKEAALVAVADVATVAADQQEQGHDWRTPLREGADGFRTEVRAWVAKDPACDPELRTLLDGFVRRRDRGVVNDLSTALAGSGLQGPAQERVWATFDRLTPLTADASGPSLEANHLLETVRSLPRYEQATRAALGDRADQVLADPGWPDLAGALAAGERAGLEPQRTLQVTAGRRDGGEPVAGDLQHRVERYVGAHQRMGARDSGRTEKVVPQQPGERRAAAVRKAAEQSQQRAAGQHRDPKPQQQPRPEGPILK</sequence>
<name>A0ABM7M3R9_9ACTN</name>